<evidence type="ECO:0000313" key="6">
    <source>
        <dbReference type="EMBL" id="CAK9192381.1"/>
    </source>
</evidence>
<evidence type="ECO:0000313" key="7">
    <source>
        <dbReference type="Proteomes" id="UP001497512"/>
    </source>
</evidence>
<dbReference type="InterPro" id="IPR042099">
    <property type="entry name" value="ANL_N_sf"/>
</dbReference>
<keyword evidence="3" id="KW-0812">Transmembrane</keyword>
<feature type="transmembrane region" description="Helical" evidence="3">
    <location>
        <begin position="97"/>
        <end position="122"/>
    </location>
</feature>
<dbReference type="InterPro" id="IPR025110">
    <property type="entry name" value="AMP-bd_C"/>
</dbReference>
<feature type="transmembrane region" description="Helical" evidence="3">
    <location>
        <begin position="266"/>
        <end position="287"/>
    </location>
</feature>
<dbReference type="PROSITE" id="PS00455">
    <property type="entry name" value="AMP_BINDING"/>
    <property type="match status" value="1"/>
</dbReference>
<feature type="domain" description="AMP-binding enzyme C-terminal" evidence="5">
    <location>
        <begin position="492"/>
        <end position="568"/>
    </location>
</feature>
<keyword evidence="2" id="KW-0436">Ligase</keyword>
<dbReference type="EMBL" id="OZ019893">
    <property type="protein sequence ID" value="CAK9192381.1"/>
    <property type="molecule type" value="Genomic_DNA"/>
</dbReference>
<evidence type="ECO:0008006" key="8">
    <source>
        <dbReference type="Google" id="ProtNLM"/>
    </source>
</evidence>
<keyword evidence="7" id="KW-1185">Reference proteome</keyword>
<proteinExistence type="inferred from homology"/>
<sequence>MGIVANEEEGGGGGGGRGGEQKEIVFESLLPMYPFVPGCTIPEYVFKDVEKFSERVAVVDAAQGGDGRQYTYGQVHTLVRKFAAGLKREFGIRKGDVVLVLLPNVAEYSIFFLGIISAGAIFSGSNPAFHASEIQKQVLASDAKLILTSNSLLHKVKDCCHVPIVVTGEEEGSSAAHHGDQELAAAAAHSVKKLFEAADGIEGDQHEEDVVSMEDEDVCAMPFSSGTTGVSKGVMITHRNIVSNLTQTLADLERISFADTAKDGDLVVLGLMPFFHIYGISGILCATMRLKGRVIVMPRFSLREFMEVLLKYGITFAPIVPPIILQLVKSPVVDEFDLSRLRLMAVLSAAAPLSTDLQMAFEAKFPGVDVQRAYGLTEHSCVTLSHCGPGHTRVHAKPGSVGFILPGTHLKFVDTDTGSSLPANTVGELCCRGTPTMKGYYKNLQATEATIDKEGWLHTGDVGYIDDDGDIFVVDRVKELIKYKGFQVPPAELEALLITHPLIADAAVVPLPDEEAGEIPAACVVLTQTDAPLSAQEIMRFIASKVATYKQVRRVEFLSSIPKSSSGKILRRLLKDQILSNVQPST</sequence>
<gene>
    <name evidence="6" type="ORF">CSSPTR1EN2_LOCUS1862</name>
</gene>
<dbReference type="Gene3D" id="3.40.50.12780">
    <property type="entry name" value="N-terminal domain of ligase-like"/>
    <property type="match status" value="1"/>
</dbReference>
<keyword evidence="3" id="KW-0472">Membrane</keyword>
<dbReference type="Pfam" id="PF00501">
    <property type="entry name" value="AMP-binding"/>
    <property type="match status" value="1"/>
</dbReference>
<feature type="domain" description="AMP-dependent synthetase/ligase" evidence="4">
    <location>
        <begin position="47"/>
        <end position="441"/>
    </location>
</feature>
<name>A0ABP0TG50_9BRYO</name>
<keyword evidence="3" id="KW-1133">Transmembrane helix</keyword>
<evidence type="ECO:0000256" key="2">
    <source>
        <dbReference type="ARBA" id="ARBA00022598"/>
    </source>
</evidence>
<dbReference type="InterPro" id="IPR045851">
    <property type="entry name" value="AMP-bd_C_sf"/>
</dbReference>
<evidence type="ECO:0000259" key="5">
    <source>
        <dbReference type="Pfam" id="PF13193"/>
    </source>
</evidence>
<dbReference type="Gene3D" id="3.30.300.30">
    <property type="match status" value="1"/>
</dbReference>
<protein>
    <recommendedName>
        <fullName evidence="8">4-coumarate--CoA ligase</fullName>
    </recommendedName>
</protein>
<dbReference type="InterPro" id="IPR000873">
    <property type="entry name" value="AMP-dep_synth/lig_dom"/>
</dbReference>
<dbReference type="SUPFAM" id="SSF56801">
    <property type="entry name" value="Acetyl-CoA synthetase-like"/>
    <property type="match status" value="1"/>
</dbReference>
<dbReference type="PANTHER" id="PTHR24096:SF389">
    <property type="entry name" value="4-COUMARATE--COA LIGASE-LIKE 1"/>
    <property type="match status" value="1"/>
</dbReference>
<organism evidence="6 7">
    <name type="scientific">Sphagnum troendelagicum</name>
    <dbReference type="NCBI Taxonomy" id="128251"/>
    <lineage>
        <taxon>Eukaryota</taxon>
        <taxon>Viridiplantae</taxon>
        <taxon>Streptophyta</taxon>
        <taxon>Embryophyta</taxon>
        <taxon>Bryophyta</taxon>
        <taxon>Sphagnophytina</taxon>
        <taxon>Sphagnopsida</taxon>
        <taxon>Sphagnales</taxon>
        <taxon>Sphagnaceae</taxon>
        <taxon>Sphagnum</taxon>
    </lineage>
</organism>
<reference evidence="6 7" key="1">
    <citation type="submission" date="2024-02" db="EMBL/GenBank/DDBJ databases">
        <authorList>
            <consortium name="ELIXIR-Norway"/>
            <consortium name="Elixir Norway"/>
        </authorList>
    </citation>
    <scope>NUCLEOTIDE SEQUENCE [LARGE SCALE GENOMIC DNA]</scope>
</reference>
<feature type="transmembrane region" description="Helical" evidence="3">
    <location>
        <begin position="308"/>
        <end position="328"/>
    </location>
</feature>
<evidence type="ECO:0000256" key="3">
    <source>
        <dbReference type="SAM" id="Phobius"/>
    </source>
</evidence>
<dbReference type="InterPro" id="IPR020845">
    <property type="entry name" value="AMP-binding_CS"/>
</dbReference>
<evidence type="ECO:0000256" key="1">
    <source>
        <dbReference type="ARBA" id="ARBA00006432"/>
    </source>
</evidence>
<evidence type="ECO:0000259" key="4">
    <source>
        <dbReference type="Pfam" id="PF00501"/>
    </source>
</evidence>
<dbReference type="PANTHER" id="PTHR24096">
    <property type="entry name" value="LONG-CHAIN-FATTY-ACID--COA LIGASE"/>
    <property type="match status" value="1"/>
</dbReference>
<dbReference type="Proteomes" id="UP001497512">
    <property type="component" value="Chromosome 1"/>
</dbReference>
<dbReference type="Pfam" id="PF13193">
    <property type="entry name" value="AMP-binding_C"/>
    <property type="match status" value="1"/>
</dbReference>
<comment type="similarity">
    <text evidence="1">Belongs to the ATP-dependent AMP-binding enzyme family.</text>
</comment>
<accession>A0ABP0TG50</accession>
<dbReference type="CDD" id="cd05904">
    <property type="entry name" value="4CL"/>
    <property type="match status" value="1"/>
</dbReference>